<protein>
    <submittedName>
        <fullName evidence="6">AhpC/TSA family protein</fullName>
    </submittedName>
</protein>
<dbReference type="Pfam" id="PF14289">
    <property type="entry name" value="DUF4369"/>
    <property type="match status" value="1"/>
</dbReference>
<evidence type="ECO:0000256" key="4">
    <source>
        <dbReference type="ARBA" id="ARBA00023284"/>
    </source>
</evidence>
<dbReference type="GO" id="GO:0030313">
    <property type="term" value="C:cell envelope"/>
    <property type="evidence" value="ECO:0007669"/>
    <property type="project" value="UniProtKB-SubCell"/>
</dbReference>
<keyword evidence="7" id="KW-1185">Reference proteome</keyword>
<feature type="domain" description="Thioredoxin" evidence="5">
    <location>
        <begin position="246"/>
        <end position="384"/>
    </location>
</feature>
<dbReference type="GO" id="GO:0016491">
    <property type="term" value="F:oxidoreductase activity"/>
    <property type="evidence" value="ECO:0007669"/>
    <property type="project" value="InterPro"/>
</dbReference>
<evidence type="ECO:0000256" key="2">
    <source>
        <dbReference type="ARBA" id="ARBA00022748"/>
    </source>
</evidence>
<comment type="subcellular location">
    <subcellularLocation>
        <location evidence="1">Cell envelope</location>
    </subcellularLocation>
</comment>
<dbReference type="InterPro" id="IPR050553">
    <property type="entry name" value="Thioredoxin_ResA/DsbE_sf"/>
</dbReference>
<dbReference type="GO" id="GO:0017004">
    <property type="term" value="P:cytochrome complex assembly"/>
    <property type="evidence" value="ECO:0007669"/>
    <property type="project" value="UniProtKB-KW"/>
</dbReference>
<keyword evidence="4" id="KW-0676">Redox-active center</keyword>
<dbReference type="PANTHER" id="PTHR42852:SF6">
    <property type="entry name" value="THIOL:DISULFIDE INTERCHANGE PROTEIN DSBE"/>
    <property type="match status" value="1"/>
</dbReference>
<keyword evidence="2" id="KW-0201">Cytochrome c-type biogenesis</keyword>
<dbReference type="PANTHER" id="PTHR42852">
    <property type="entry name" value="THIOL:DISULFIDE INTERCHANGE PROTEIN DSBE"/>
    <property type="match status" value="1"/>
</dbReference>
<dbReference type="EMBL" id="CP094358">
    <property type="protein sequence ID" value="UOB17946.1"/>
    <property type="molecule type" value="Genomic_DNA"/>
</dbReference>
<evidence type="ECO:0000313" key="6">
    <source>
        <dbReference type="EMBL" id="UOB17946.1"/>
    </source>
</evidence>
<dbReference type="InterPro" id="IPR000866">
    <property type="entry name" value="AhpC/TSA"/>
</dbReference>
<sequence>MIKKNILFVLTFLTLWGCNENKKDENYSLTVKINDLNNPNAKVYIVNSLMKLNAQTIIDSASLKNRMFFIKGKISEPKQVFLLIDKKGNGLNNIKGISGFLGMYLEEGDIVVNIKDSINNAVITGSNLNTEYKKFINETRIPSKLNEESILLNKAIKEETSPEKKTKLESERVNLVNKRVKYKDSLLLTYIQKNPNSYFSLDALTQLDRKNLNESTLTLFFENLSEKLRTSKKGMEVLENITKKRAEKGVLAPDFSQSDENGSLVKLSDYRGKYVLLDFWASWCRPCRAENPNLVKAYEKYNAKGFEILAVSLDTKKEAWLKAIKQENLPWAHVSDLKGFKNEVAILYDVQSIPKNLLIDPKGKIVTTNLRGYRLEEELSQIFK</sequence>
<dbReference type="GO" id="GO:0016209">
    <property type="term" value="F:antioxidant activity"/>
    <property type="evidence" value="ECO:0007669"/>
    <property type="project" value="InterPro"/>
</dbReference>
<dbReference type="PROSITE" id="PS51352">
    <property type="entry name" value="THIOREDOXIN_2"/>
    <property type="match status" value="1"/>
</dbReference>
<dbReference type="InterPro" id="IPR025380">
    <property type="entry name" value="DUF4369"/>
</dbReference>
<dbReference type="AlphaFoldDB" id="A0A9E7A1D2"/>
<dbReference type="Proteomes" id="UP000831290">
    <property type="component" value="Chromosome"/>
</dbReference>
<gene>
    <name evidence="6" type="ORF">MQE35_01285</name>
</gene>
<name>A0A9E7A1D2_9FLAO</name>
<proteinExistence type="predicted"/>
<accession>A0A9E7A1D2</accession>
<evidence type="ECO:0000256" key="1">
    <source>
        <dbReference type="ARBA" id="ARBA00004196"/>
    </source>
</evidence>
<dbReference type="RefSeq" id="WP_255843787.1">
    <property type="nucleotide sequence ID" value="NZ_CP094358.1"/>
</dbReference>
<evidence type="ECO:0000259" key="5">
    <source>
        <dbReference type="PROSITE" id="PS51352"/>
    </source>
</evidence>
<dbReference type="KEGG" id="fbm:MQE35_01285"/>
<dbReference type="SUPFAM" id="SSF52833">
    <property type="entry name" value="Thioredoxin-like"/>
    <property type="match status" value="1"/>
</dbReference>
<evidence type="ECO:0000256" key="3">
    <source>
        <dbReference type="ARBA" id="ARBA00023157"/>
    </source>
</evidence>
<keyword evidence="3" id="KW-1015">Disulfide bond</keyword>
<reference evidence="6" key="1">
    <citation type="submission" date="2022-03" db="EMBL/GenBank/DDBJ databases">
        <title>Description of Abyssus ytuae gen. nov., sp. nov., a novel member of the family Flavobacteriaceae isolated from the sediment of Mariana Trench.</title>
        <authorList>
            <person name="Zhang J."/>
            <person name="Xu X."/>
        </authorList>
    </citation>
    <scope>NUCLEOTIDE SEQUENCE</scope>
    <source>
        <strain evidence="6">MT3330</strain>
    </source>
</reference>
<organism evidence="6 7">
    <name type="scientific">Abyssalbus ytuae</name>
    <dbReference type="NCBI Taxonomy" id="2926907"/>
    <lineage>
        <taxon>Bacteria</taxon>
        <taxon>Pseudomonadati</taxon>
        <taxon>Bacteroidota</taxon>
        <taxon>Flavobacteriia</taxon>
        <taxon>Flavobacteriales</taxon>
        <taxon>Flavobacteriaceae</taxon>
        <taxon>Abyssalbus</taxon>
    </lineage>
</organism>
<dbReference type="Pfam" id="PF00578">
    <property type="entry name" value="AhpC-TSA"/>
    <property type="match status" value="1"/>
</dbReference>
<dbReference type="InterPro" id="IPR036249">
    <property type="entry name" value="Thioredoxin-like_sf"/>
</dbReference>
<dbReference type="InterPro" id="IPR013766">
    <property type="entry name" value="Thioredoxin_domain"/>
</dbReference>
<evidence type="ECO:0000313" key="7">
    <source>
        <dbReference type="Proteomes" id="UP000831290"/>
    </source>
</evidence>
<dbReference type="Gene3D" id="3.40.30.10">
    <property type="entry name" value="Glutaredoxin"/>
    <property type="match status" value="1"/>
</dbReference>
<dbReference type="CDD" id="cd02966">
    <property type="entry name" value="TlpA_like_family"/>
    <property type="match status" value="1"/>
</dbReference>